<keyword evidence="5 7" id="KW-0067">ATP-binding</keyword>
<sequence>MGSGKTTIGQALAKELEYNVVDTDQWIEEKMGLKISEIFQEKGEAYFRELETSALKEIEGSHMIITTGGGIVVNDINRQIMSSKGKIVYLQADLNELLRRLEGDQSRPLLQHKDRERIQHLYDSRLGFYEQADVIINTKGRTIAEIVTQLKTIMKS</sequence>
<feature type="binding site" evidence="7">
    <location>
        <position position="125"/>
    </location>
    <ligand>
        <name>substrate</name>
    </ligand>
</feature>
<keyword evidence="6 7" id="KW-0057">Aromatic amino acid biosynthesis</keyword>
<comment type="similarity">
    <text evidence="7">Belongs to the shikimate kinase family.</text>
</comment>
<dbReference type="HAMAP" id="MF_00109">
    <property type="entry name" value="Shikimate_kinase"/>
    <property type="match status" value="1"/>
</dbReference>
<feature type="binding site" evidence="7">
    <location>
        <position position="69"/>
    </location>
    <ligand>
        <name>substrate</name>
    </ligand>
</feature>
<dbReference type="Gene3D" id="3.40.50.300">
    <property type="entry name" value="P-loop containing nucleotide triphosphate hydrolases"/>
    <property type="match status" value="1"/>
</dbReference>
<comment type="subunit">
    <text evidence="7">Monomer.</text>
</comment>
<dbReference type="PRINTS" id="PR01100">
    <property type="entry name" value="SHIKIMTKNASE"/>
</dbReference>
<name>W4Q8Y0_9BACI</name>
<dbReference type="PANTHER" id="PTHR21087">
    <property type="entry name" value="SHIKIMATE KINASE"/>
    <property type="match status" value="1"/>
</dbReference>
<dbReference type="Pfam" id="PF01202">
    <property type="entry name" value="SKI"/>
    <property type="match status" value="1"/>
</dbReference>
<keyword evidence="3 7" id="KW-0547">Nucleotide-binding</keyword>
<comment type="cofactor">
    <cofactor evidence="7">
        <name>Mg(2+)</name>
        <dbReference type="ChEBI" id="CHEBI:18420"/>
    </cofactor>
    <text evidence="7">Binds 1 Mg(2+) ion per subunit.</text>
</comment>
<comment type="pathway">
    <text evidence="7">Metabolic intermediate biosynthesis; chorismate biosynthesis; chorismate from D-erythrose 4-phosphate and phosphoenolpyruvate: step 5/7.</text>
</comment>
<comment type="subcellular location">
    <subcellularLocation>
        <location evidence="7">Cytoplasm</location>
    </subcellularLocation>
</comment>
<dbReference type="Proteomes" id="UP000018890">
    <property type="component" value="Unassembled WGS sequence"/>
</dbReference>
<feature type="binding site" evidence="7">
    <location>
        <position position="48"/>
    </location>
    <ligand>
        <name>substrate</name>
    </ligand>
</feature>
<reference evidence="8" key="1">
    <citation type="journal article" date="2014" name="Genome Announc.">
        <title>Draft Genome Sequences of Three Alkaliphilic Bacillus Strains, Bacillus wakoensis JCM 9140T, Bacillus akibai JCM 9157T, and Bacillus hemicellulosilyticus JCM 9152T.</title>
        <authorList>
            <person name="Yuki M."/>
            <person name="Oshima K."/>
            <person name="Suda W."/>
            <person name="Oshida Y."/>
            <person name="Kitamura K."/>
            <person name="Iida T."/>
            <person name="Hattori M."/>
            <person name="Ohkuma M."/>
        </authorList>
    </citation>
    <scope>NUCLEOTIDE SEQUENCE [LARGE SCALE GENOMIC DNA]</scope>
    <source>
        <strain evidence="8">JCM 9140</strain>
    </source>
</reference>
<dbReference type="AlphaFoldDB" id="W4Q8Y0"/>
<evidence type="ECO:0000256" key="2">
    <source>
        <dbReference type="ARBA" id="ARBA00022679"/>
    </source>
</evidence>
<gene>
    <name evidence="7" type="primary">aroK</name>
    <name evidence="8" type="ORF">JCM9140_4665</name>
</gene>
<evidence type="ECO:0000256" key="6">
    <source>
        <dbReference type="ARBA" id="ARBA00023141"/>
    </source>
</evidence>
<dbReference type="GO" id="GO:0004765">
    <property type="term" value="F:shikimate kinase activity"/>
    <property type="evidence" value="ECO:0007669"/>
    <property type="project" value="UniProtKB-UniRule"/>
</dbReference>
<evidence type="ECO:0000256" key="7">
    <source>
        <dbReference type="HAMAP-Rule" id="MF_00109"/>
    </source>
</evidence>
<evidence type="ECO:0000256" key="4">
    <source>
        <dbReference type="ARBA" id="ARBA00022777"/>
    </source>
</evidence>
<evidence type="ECO:0000256" key="3">
    <source>
        <dbReference type="ARBA" id="ARBA00022741"/>
    </source>
</evidence>
<comment type="catalytic activity">
    <reaction evidence="7">
        <text>shikimate + ATP = 3-phosphoshikimate + ADP + H(+)</text>
        <dbReference type="Rhea" id="RHEA:13121"/>
        <dbReference type="ChEBI" id="CHEBI:15378"/>
        <dbReference type="ChEBI" id="CHEBI:30616"/>
        <dbReference type="ChEBI" id="CHEBI:36208"/>
        <dbReference type="ChEBI" id="CHEBI:145989"/>
        <dbReference type="ChEBI" id="CHEBI:456216"/>
        <dbReference type="EC" id="2.7.1.71"/>
    </reaction>
</comment>
<keyword evidence="2 7" id="KW-0808">Transferase</keyword>
<feature type="binding site" evidence="7">
    <location>
        <position position="6"/>
    </location>
    <ligand>
        <name>Mg(2+)</name>
        <dbReference type="ChEBI" id="CHEBI:18420"/>
    </ligand>
</feature>
<keyword evidence="7" id="KW-0479">Metal-binding</keyword>
<dbReference type="GO" id="GO:0009423">
    <property type="term" value="P:chorismate biosynthetic process"/>
    <property type="evidence" value="ECO:0007669"/>
    <property type="project" value="UniProtKB-UniRule"/>
</dbReference>
<keyword evidence="4 7" id="KW-0418">Kinase</keyword>
<dbReference type="GO" id="GO:0008652">
    <property type="term" value="P:amino acid biosynthetic process"/>
    <property type="evidence" value="ECO:0007669"/>
    <property type="project" value="UniProtKB-KW"/>
</dbReference>
<feature type="binding site" evidence="7">
    <location>
        <position position="24"/>
    </location>
    <ligand>
        <name>substrate</name>
    </ligand>
</feature>
<keyword evidence="9" id="KW-1185">Reference proteome</keyword>
<comment type="function">
    <text evidence="7">Catalyzes the specific phosphorylation of the 3-hydroxyl group of shikimic acid using ATP as a cosubstrate.</text>
</comment>
<dbReference type="GO" id="GO:0005524">
    <property type="term" value="F:ATP binding"/>
    <property type="evidence" value="ECO:0007669"/>
    <property type="project" value="UniProtKB-UniRule"/>
</dbReference>
<keyword evidence="7" id="KW-0460">Magnesium</keyword>
<dbReference type="SUPFAM" id="SSF52540">
    <property type="entry name" value="P-loop containing nucleoside triphosphate hydrolases"/>
    <property type="match status" value="1"/>
</dbReference>
<evidence type="ECO:0000313" key="8">
    <source>
        <dbReference type="EMBL" id="GAE28440.1"/>
    </source>
</evidence>
<protein>
    <recommendedName>
        <fullName evidence="7">Shikimate kinase</fullName>
        <shortName evidence="7">SK</shortName>
        <ecNumber evidence="7">2.7.1.71</ecNumber>
    </recommendedName>
</protein>
<evidence type="ECO:0000256" key="5">
    <source>
        <dbReference type="ARBA" id="ARBA00022840"/>
    </source>
</evidence>
<dbReference type="EC" id="2.7.1.71" evidence="7"/>
<dbReference type="InterPro" id="IPR027417">
    <property type="entry name" value="P-loop_NTPase"/>
</dbReference>
<dbReference type="PANTHER" id="PTHR21087:SF16">
    <property type="entry name" value="SHIKIMATE KINASE 1, CHLOROPLASTIC"/>
    <property type="match status" value="1"/>
</dbReference>
<accession>W4Q8Y0</accession>
<dbReference type="UniPathway" id="UPA00053">
    <property type="reaction ID" value="UER00088"/>
</dbReference>
<comment type="caution">
    <text evidence="8">The sequence shown here is derived from an EMBL/GenBank/DDBJ whole genome shotgun (WGS) entry which is preliminary data.</text>
</comment>
<dbReference type="GO" id="GO:0005829">
    <property type="term" value="C:cytosol"/>
    <property type="evidence" value="ECO:0007669"/>
    <property type="project" value="TreeGrafter"/>
</dbReference>
<dbReference type="EMBL" id="BAUT01000107">
    <property type="protein sequence ID" value="GAE28440.1"/>
    <property type="molecule type" value="Genomic_DNA"/>
</dbReference>
<feature type="binding site" evidence="7">
    <location>
        <begin position="2"/>
        <end position="7"/>
    </location>
    <ligand>
        <name>ATP</name>
        <dbReference type="ChEBI" id="CHEBI:30616"/>
    </ligand>
</feature>
<keyword evidence="7" id="KW-0963">Cytoplasm</keyword>
<dbReference type="GO" id="GO:0009073">
    <property type="term" value="P:aromatic amino acid family biosynthetic process"/>
    <property type="evidence" value="ECO:0007669"/>
    <property type="project" value="UniProtKB-KW"/>
</dbReference>
<organism evidence="8 9">
    <name type="scientific">Halalkalibacter wakoensis JCM 9140</name>
    <dbReference type="NCBI Taxonomy" id="1236970"/>
    <lineage>
        <taxon>Bacteria</taxon>
        <taxon>Bacillati</taxon>
        <taxon>Bacillota</taxon>
        <taxon>Bacilli</taxon>
        <taxon>Bacillales</taxon>
        <taxon>Bacillaceae</taxon>
        <taxon>Halalkalibacter</taxon>
    </lineage>
</organism>
<dbReference type="GO" id="GO:0000287">
    <property type="term" value="F:magnesium ion binding"/>
    <property type="evidence" value="ECO:0007669"/>
    <property type="project" value="UniProtKB-UniRule"/>
</dbReference>
<proteinExistence type="inferred from homology"/>
<dbReference type="InterPro" id="IPR000623">
    <property type="entry name" value="Shikimate_kinase/TSH1"/>
</dbReference>
<feature type="binding site" evidence="7">
    <location>
        <position position="141"/>
    </location>
    <ligand>
        <name>ATP</name>
        <dbReference type="ChEBI" id="CHEBI:30616"/>
    </ligand>
</feature>
<dbReference type="STRING" id="1236970.JCM9140_4665"/>
<evidence type="ECO:0000313" key="9">
    <source>
        <dbReference type="Proteomes" id="UP000018890"/>
    </source>
</evidence>
<evidence type="ECO:0000256" key="1">
    <source>
        <dbReference type="ARBA" id="ARBA00022605"/>
    </source>
</evidence>
<feature type="binding site" evidence="7">
    <location>
        <position position="107"/>
    </location>
    <ligand>
        <name>ATP</name>
        <dbReference type="ChEBI" id="CHEBI:30616"/>
    </ligand>
</feature>
<dbReference type="InterPro" id="IPR031322">
    <property type="entry name" value="Shikimate/glucono_kinase"/>
</dbReference>
<dbReference type="CDD" id="cd00464">
    <property type="entry name" value="SK"/>
    <property type="match status" value="1"/>
</dbReference>
<keyword evidence="1 7" id="KW-0028">Amino-acid biosynthesis</keyword>